<gene>
    <name evidence="4" type="ORF">KSP40_PGU015301</name>
</gene>
<keyword evidence="2" id="KW-0808">Transferase</keyword>
<dbReference type="EMBL" id="JBBWWR010000004">
    <property type="protein sequence ID" value="KAK8967640.1"/>
    <property type="molecule type" value="Genomic_DNA"/>
</dbReference>
<keyword evidence="3" id="KW-0949">S-adenosyl-L-methionine</keyword>
<evidence type="ECO:0000256" key="1">
    <source>
        <dbReference type="ARBA" id="ARBA00022603"/>
    </source>
</evidence>
<evidence type="ECO:0000313" key="5">
    <source>
        <dbReference type="Proteomes" id="UP001412067"/>
    </source>
</evidence>
<name>A0ABR2MW03_9ASPA</name>
<dbReference type="InterPro" id="IPR029063">
    <property type="entry name" value="SAM-dependent_MTases_sf"/>
</dbReference>
<reference evidence="4 5" key="1">
    <citation type="journal article" date="2022" name="Nat. Plants">
        <title>Genomes of leafy and leafless Platanthera orchids illuminate the evolution of mycoheterotrophy.</title>
        <authorList>
            <person name="Li M.H."/>
            <person name="Liu K.W."/>
            <person name="Li Z."/>
            <person name="Lu H.C."/>
            <person name="Ye Q.L."/>
            <person name="Zhang D."/>
            <person name="Wang J.Y."/>
            <person name="Li Y.F."/>
            <person name="Zhong Z.M."/>
            <person name="Liu X."/>
            <person name="Yu X."/>
            <person name="Liu D.K."/>
            <person name="Tu X.D."/>
            <person name="Liu B."/>
            <person name="Hao Y."/>
            <person name="Liao X.Y."/>
            <person name="Jiang Y.T."/>
            <person name="Sun W.H."/>
            <person name="Chen J."/>
            <person name="Chen Y.Q."/>
            <person name="Ai Y."/>
            <person name="Zhai J.W."/>
            <person name="Wu S.S."/>
            <person name="Zhou Z."/>
            <person name="Hsiao Y.Y."/>
            <person name="Wu W.L."/>
            <person name="Chen Y.Y."/>
            <person name="Lin Y.F."/>
            <person name="Hsu J.L."/>
            <person name="Li C.Y."/>
            <person name="Wang Z.W."/>
            <person name="Zhao X."/>
            <person name="Zhong W.Y."/>
            <person name="Ma X.K."/>
            <person name="Ma L."/>
            <person name="Huang J."/>
            <person name="Chen G.Z."/>
            <person name="Huang M.Z."/>
            <person name="Huang L."/>
            <person name="Peng D.H."/>
            <person name="Luo Y.B."/>
            <person name="Zou S.Q."/>
            <person name="Chen S.P."/>
            <person name="Lan S."/>
            <person name="Tsai W.C."/>
            <person name="Van de Peer Y."/>
            <person name="Liu Z.J."/>
        </authorList>
    </citation>
    <scope>NUCLEOTIDE SEQUENCE [LARGE SCALE GENOMIC DNA]</scope>
    <source>
        <strain evidence="4">Lor288</strain>
    </source>
</reference>
<dbReference type="Proteomes" id="UP001412067">
    <property type="component" value="Unassembled WGS sequence"/>
</dbReference>
<accession>A0ABR2MW03</accession>
<evidence type="ECO:0000256" key="2">
    <source>
        <dbReference type="ARBA" id="ARBA00022679"/>
    </source>
</evidence>
<sequence>METYEVTIAWRIDWREFSISLGKDIVVAWTMNNEVERFGVVREGGFKEVPEEEKSKLVGNVFNSVATNYDLMNDLMSGGLHRLWKDRWQSSTIGQPLNVPDSSRGATPTVIFFMANTSVM</sequence>
<organism evidence="4 5">
    <name type="scientific">Platanthera guangdongensis</name>
    <dbReference type="NCBI Taxonomy" id="2320717"/>
    <lineage>
        <taxon>Eukaryota</taxon>
        <taxon>Viridiplantae</taxon>
        <taxon>Streptophyta</taxon>
        <taxon>Embryophyta</taxon>
        <taxon>Tracheophyta</taxon>
        <taxon>Spermatophyta</taxon>
        <taxon>Magnoliopsida</taxon>
        <taxon>Liliopsida</taxon>
        <taxon>Asparagales</taxon>
        <taxon>Orchidaceae</taxon>
        <taxon>Orchidoideae</taxon>
        <taxon>Orchideae</taxon>
        <taxon>Orchidinae</taxon>
        <taxon>Platanthera</taxon>
    </lineage>
</organism>
<evidence type="ECO:0000313" key="4">
    <source>
        <dbReference type="EMBL" id="KAK8967640.1"/>
    </source>
</evidence>
<comment type="caution">
    <text evidence="4">The sequence shown here is derived from an EMBL/GenBank/DDBJ whole genome shotgun (WGS) entry which is preliminary data.</text>
</comment>
<dbReference type="Pfam" id="PF01209">
    <property type="entry name" value="Ubie_methyltran"/>
    <property type="match status" value="1"/>
</dbReference>
<keyword evidence="5" id="KW-1185">Reference proteome</keyword>
<evidence type="ECO:0000256" key="3">
    <source>
        <dbReference type="ARBA" id="ARBA00022691"/>
    </source>
</evidence>
<proteinExistence type="predicted"/>
<dbReference type="InterPro" id="IPR023576">
    <property type="entry name" value="UbiE/COQ5_MeTrFase_CS"/>
</dbReference>
<keyword evidence="1" id="KW-0489">Methyltransferase</keyword>
<protein>
    <submittedName>
        <fullName evidence="4">Uncharacterized protein</fullName>
    </submittedName>
</protein>
<dbReference type="PROSITE" id="PS01183">
    <property type="entry name" value="UBIE_1"/>
    <property type="match status" value="1"/>
</dbReference>
<dbReference type="Gene3D" id="3.40.50.150">
    <property type="entry name" value="Vaccinia Virus protein VP39"/>
    <property type="match status" value="1"/>
</dbReference>